<dbReference type="Proteomes" id="UP000790709">
    <property type="component" value="Unassembled WGS sequence"/>
</dbReference>
<dbReference type="EMBL" id="MU266488">
    <property type="protein sequence ID" value="KAH7922348.1"/>
    <property type="molecule type" value="Genomic_DNA"/>
</dbReference>
<evidence type="ECO:0000313" key="2">
    <source>
        <dbReference type="Proteomes" id="UP000790709"/>
    </source>
</evidence>
<keyword evidence="2" id="KW-1185">Reference proteome</keyword>
<name>A0ACB8BBW9_9AGAM</name>
<protein>
    <submittedName>
        <fullName evidence="1">VWA-like protein</fullName>
    </submittedName>
</protein>
<gene>
    <name evidence="1" type="ORF">BV22DRAFT_1106679</name>
</gene>
<evidence type="ECO:0000313" key="1">
    <source>
        <dbReference type="EMBL" id="KAH7922348.1"/>
    </source>
</evidence>
<comment type="caution">
    <text evidence="1">The sequence shown here is derived from an EMBL/GenBank/DDBJ whole genome shotgun (WGS) entry which is preliminary data.</text>
</comment>
<accession>A0ACB8BBW9</accession>
<organism evidence="1 2">
    <name type="scientific">Leucogyrophana mollusca</name>
    <dbReference type="NCBI Taxonomy" id="85980"/>
    <lineage>
        <taxon>Eukaryota</taxon>
        <taxon>Fungi</taxon>
        <taxon>Dikarya</taxon>
        <taxon>Basidiomycota</taxon>
        <taxon>Agaricomycotina</taxon>
        <taxon>Agaricomycetes</taxon>
        <taxon>Agaricomycetidae</taxon>
        <taxon>Boletales</taxon>
        <taxon>Boletales incertae sedis</taxon>
        <taxon>Leucogyrophana</taxon>
    </lineage>
</organism>
<proteinExistence type="predicted"/>
<sequence length="498" mass="54130">MTYQSKPTSEGTYRIKVLDEDLFIESVPGSNAGLKLTSLSSTNTKQKWKLAKVSGKSDVWTIVSAEDQSGVTYYKTSETYWGYGYPLPHSGESQQWSIQERTSQGKTFSKIKLNGSPDPFDSCSPGSDAINFYYDHPTVSSGPKQCYVFELLPDEKPPSALDVIFLQDSTGSQQPYIDSARAEIAQICATLASTGQFAPNDFRVGLIAFRDHPPQDNSFVTQVYPLTSDVSLVEANLSGFIATGGGDGPEAQSDALADALVANWRDDATKVVILVTDSPPHGILEEGDGFPGGCPLQNDPLHIANQMARLGITLYVVACEPTLSEYYKKAHDFYVGLTAKTGGKLVPLGDANALSDYIVGTVTEALGAEALVQKYDAEIRKQASLTADAAEISAKLYKDLEAAGVQLNTFVVEDIYESNEQARQNAQTWFQADKLADARSKIQVVKFLLLDAQNVTLTSVRIQTDGPRIVEKYRDGGQQPVALKQQAISLDQVTHIQP</sequence>
<reference evidence="1" key="1">
    <citation type="journal article" date="2021" name="New Phytol.">
        <title>Evolutionary innovations through gain and loss of genes in the ectomycorrhizal Boletales.</title>
        <authorList>
            <person name="Wu G."/>
            <person name="Miyauchi S."/>
            <person name="Morin E."/>
            <person name="Kuo A."/>
            <person name="Drula E."/>
            <person name="Varga T."/>
            <person name="Kohler A."/>
            <person name="Feng B."/>
            <person name="Cao Y."/>
            <person name="Lipzen A."/>
            <person name="Daum C."/>
            <person name="Hundley H."/>
            <person name="Pangilinan J."/>
            <person name="Johnson J."/>
            <person name="Barry K."/>
            <person name="LaButti K."/>
            <person name="Ng V."/>
            <person name="Ahrendt S."/>
            <person name="Min B."/>
            <person name="Choi I.G."/>
            <person name="Park H."/>
            <person name="Plett J.M."/>
            <person name="Magnuson J."/>
            <person name="Spatafora J.W."/>
            <person name="Nagy L.G."/>
            <person name="Henrissat B."/>
            <person name="Grigoriev I.V."/>
            <person name="Yang Z.L."/>
            <person name="Xu J."/>
            <person name="Martin F.M."/>
        </authorList>
    </citation>
    <scope>NUCLEOTIDE SEQUENCE</scope>
    <source>
        <strain evidence="1">KUC20120723A-06</strain>
    </source>
</reference>